<dbReference type="RefSeq" id="WP_344172272.1">
    <property type="nucleotide sequence ID" value="NZ_BAAARY010000010.1"/>
</dbReference>
<accession>A0ABP6AVD3</accession>
<organism evidence="4 5">
    <name type="scientific">Pilimelia columellifera subsp. columellifera</name>
    <dbReference type="NCBI Taxonomy" id="706583"/>
    <lineage>
        <taxon>Bacteria</taxon>
        <taxon>Bacillati</taxon>
        <taxon>Actinomycetota</taxon>
        <taxon>Actinomycetes</taxon>
        <taxon>Micromonosporales</taxon>
        <taxon>Micromonosporaceae</taxon>
        <taxon>Pilimelia</taxon>
    </lineage>
</organism>
<comment type="caution">
    <text evidence="4">The sequence shown here is derived from an EMBL/GenBank/DDBJ whole genome shotgun (WGS) entry which is preliminary data.</text>
</comment>
<evidence type="ECO:0000259" key="3">
    <source>
        <dbReference type="PROSITE" id="PS51677"/>
    </source>
</evidence>
<dbReference type="Gene3D" id="3.20.20.370">
    <property type="entry name" value="Glycoside hydrolase/deacetylase"/>
    <property type="match status" value="1"/>
</dbReference>
<name>A0ABP6AVD3_9ACTN</name>
<keyword evidence="2" id="KW-0378">Hydrolase</keyword>
<keyword evidence="1" id="KW-0479">Metal-binding</keyword>
<reference evidence="5" key="1">
    <citation type="journal article" date="2019" name="Int. J. Syst. Evol. Microbiol.">
        <title>The Global Catalogue of Microorganisms (GCM) 10K type strain sequencing project: providing services to taxonomists for standard genome sequencing and annotation.</title>
        <authorList>
            <consortium name="The Broad Institute Genomics Platform"/>
            <consortium name="The Broad Institute Genome Sequencing Center for Infectious Disease"/>
            <person name="Wu L."/>
            <person name="Ma J."/>
        </authorList>
    </citation>
    <scope>NUCLEOTIDE SEQUENCE [LARGE SCALE GENOMIC DNA]</scope>
    <source>
        <strain evidence="5">JCM 3367</strain>
    </source>
</reference>
<dbReference type="Proteomes" id="UP001499978">
    <property type="component" value="Unassembled WGS sequence"/>
</dbReference>
<gene>
    <name evidence="4" type="ORF">GCM10010201_23820</name>
</gene>
<evidence type="ECO:0000256" key="1">
    <source>
        <dbReference type="ARBA" id="ARBA00022723"/>
    </source>
</evidence>
<dbReference type="PANTHER" id="PTHR10587:SF133">
    <property type="entry name" value="CHITIN DEACETYLASE 1-RELATED"/>
    <property type="match status" value="1"/>
</dbReference>
<evidence type="ECO:0000256" key="2">
    <source>
        <dbReference type="ARBA" id="ARBA00022801"/>
    </source>
</evidence>
<sequence length="265" mass="27950">MIRRFRRGAGRAPARPARPRSLRRSLAELVAALVALGVAAVLLVGPLTSSSAREPGVNVPVVATTTVDPKALINRCVRGKIALTFDDGPGPYTPAVLAVLRAYRARATFFVLGNKVSPGQDTLRMMVADGHVVGNHSWDHPHLADLTAAEIRSQLAETQSAITSVGVPAPALLRPPFGSSGPVVGSVARSLGLRVSDWTYDSEDWRGRQPQDIAAAVVQHARPGMVILLHDGAADATNTVRALPGIIEGLRARGFCTAALPDPPR</sequence>
<evidence type="ECO:0000313" key="4">
    <source>
        <dbReference type="EMBL" id="GAA2524515.1"/>
    </source>
</evidence>
<dbReference type="SUPFAM" id="SSF88713">
    <property type="entry name" value="Glycoside hydrolase/deacetylase"/>
    <property type="match status" value="1"/>
</dbReference>
<dbReference type="InterPro" id="IPR002509">
    <property type="entry name" value="NODB_dom"/>
</dbReference>
<feature type="domain" description="NodB homology" evidence="3">
    <location>
        <begin position="79"/>
        <end position="258"/>
    </location>
</feature>
<dbReference type="InterPro" id="IPR011330">
    <property type="entry name" value="Glyco_hydro/deAcase_b/a-brl"/>
</dbReference>
<keyword evidence="5" id="KW-1185">Reference proteome</keyword>
<dbReference type="Pfam" id="PF01522">
    <property type="entry name" value="Polysacc_deac_1"/>
    <property type="match status" value="1"/>
</dbReference>
<dbReference type="CDD" id="cd10917">
    <property type="entry name" value="CE4_NodB_like_6s_7s"/>
    <property type="match status" value="1"/>
</dbReference>
<dbReference type="InterPro" id="IPR050248">
    <property type="entry name" value="Polysacc_deacetylase_ArnD"/>
</dbReference>
<proteinExistence type="predicted"/>
<dbReference type="EMBL" id="BAAARY010000010">
    <property type="protein sequence ID" value="GAA2524515.1"/>
    <property type="molecule type" value="Genomic_DNA"/>
</dbReference>
<protein>
    <recommendedName>
        <fullName evidence="3">NodB homology domain-containing protein</fullName>
    </recommendedName>
</protein>
<evidence type="ECO:0000313" key="5">
    <source>
        <dbReference type="Proteomes" id="UP001499978"/>
    </source>
</evidence>
<dbReference type="PROSITE" id="PS51677">
    <property type="entry name" value="NODB"/>
    <property type="match status" value="1"/>
</dbReference>
<dbReference type="PANTHER" id="PTHR10587">
    <property type="entry name" value="GLYCOSYL TRANSFERASE-RELATED"/>
    <property type="match status" value="1"/>
</dbReference>